<dbReference type="SUPFAM" id="SSF51735">
    <property type="entry name" value="NAD(P)-binding Rossmann-fold domains"/>
    <property type="match status" value="1"/>
</dbReference>
<evidence type="ECO:0000313" key="3">
    <source>
        <dbReference type="EMBL" id="HCO70435.1"/>
    </source>
</evidence>
<evidence type="ECO:0000313" key="5">
    <source>
        <dbReference type="EMBL" id="KUK90585.1"/>
    </source>
</evidence>
<name>A0A101I9N5_9BACT</name>
<dbReference type="EMBL" id="LGGH01000114">
    <property type="protein sequence ID" value="KUK67251.1"/>
    <property type="molecule type" value="Genomic_DNA"/>
</dbReference>
<dbReference type="PRINTS" id="PR00080">
    <property type="entry name" value="SDRFAMILY"/>
</dbReference>
<dbReference type="Proteomes" id="UP000264215">
    <property type="component" value="Unassembled WGS sequence"/>
</dbReference>
<dbReference type="PROSITE" id="PS00061">
    <property type="entry name" value="ADH_SHORT"/>
    <property type="match status" value="1"/>
</dbReference>
<reference evidence="6 7" key="2">
    <citation type="journal article" date="2015" name="MBio">
        <title>Genome-Resolved Metagenomic Analysis Reveals Roles for Candidate Phyla and Other Microbial Community Members in Biogeochemical Transformations in Oil Reservoirs.</title>
        <authorList>
            <person name="Hu P."/>
            <person name="Tom L."/>
            <person name="Singh A."/>
            <person name="Thomas B.C."/>
            <person name="Baker B.J."/>
            <person name="Piceno Y.M."/>
            <person name="Andersen G.L."/>
            <person name="Banfield J.F."/>
        </authorList>
    </citation>
    <scope>NUCLEOTIDE SEQUENCE [LARGE SCALE GENOMIC DNA]</scope>
</reference>
<dbReference type="PRINTS" id="PR00081">
    <property type="entry name" value="GDHRDH"/>
</dbReference>
<dbReference type="EMBL" id="LGGW01000028">
    <property type="protein sequence ID" value="KUK90585.1"/>
    <property type="molecule type" value="Genomic_DNA"/>
</dbReference>
<dbReference type="AlphaFoldDB" id="A0A101I9N5"/>
<organism evidence="5 7">
    <name type="scientific">Mesotoga infera</name>
    <dbReference type="NCBI Taxonomy" id="1236046"/>
    <lineage>
        <taxon>Bacteria</taxon>
        <taxon>Thermotogati</taxon>
        <taxon>Thermotogota</taxon>
        <taxon>Thermotogae</taxon>
        <taxon>Kosmotogales</taxon>
        <taxon>Kosmotogaceae</taxon>
        <taxon>Mesotoga</taxon>
    </lineage>
</organism>
<dbReference type="FunFam" id="3.40.50.720:FF:000084">
    <property type="entry name" value="Short-chain dehydrogenase reductase"/>
    <property type="match status" value="1"/>
</dbReference>
<dbReference type="PANTHER" id="PTHR24321:SF11">
    <property type="entry name" value="BLR0893 PROTEIN"/>
    <property type="match status" value="1"/>
</dbReference>
<accession>A0A101I9N5</accession>
<dbReference type="PATRIC" id="fig|1236046.5.peg.1712"/>
<evidence type="ECO:0000256" key="2">
    <source>
        <dbReference type="ARBA" id="ARBA00023002"/>
    </source>
</evidence>
<dbReference type="NCBIfam" id="NF005559">
    <property type="entry name" value="PRK07231.1"/>
    <property type="match status" value="1"/>
</dbReference>
<evidence type="ECO:0000313" key="6">
    <source>
        <dbReference type="Proteomes" id="UP000054260"/>
    </source>
</evidence>
<dbReference type="InterPro" id="IPR020904">
    <property type="entry name" value="Sc_DH/Rdtase_CS"/>
</dbReference>
<dbReference type="Proteomes" id="UP000055014">
    <property type="component" value="Unassembled WGS sequence"/>
</dbReference>
<reference evidence="5" key="1">
    <citation type="journal article" date="2015" name="MBio">
        <title>Genome-resolved metagenomic analysis reveals roles for candidate phyla and other microbial community members in biogeochemical transformations in oil reservoirs.</title>
        <authorList>
            <person name="Hu P."/>
            <person name="Tom L."/>
            <person name="Singh A."/>
            <person name="Thomas B.C."/>
            <person name="Baker B.J."/>
            <person name="Piceno Y.M."/>
            <person name="Andersen G.L."/>
            <person name="Banfield J.F."/>
        </authorList>
    </citation>
    <scope>NUCLEOTIDE SEQUENCE [LARGE SCALE GENOMIC DNA]</scope>
    <source>
        <strain evidence="4">46_47</strain>
        <strain evidence="5">46_70</strain>
    </source>
</reference>
<dbReference type="GO" id="GO:0016491">
    <property type="term" value="F:oxidoreductase activity"/>
    <property type="evidence" value="ECO:0007669"/>
    <property type="project" value="UniProtKB-KW"/>
</dbReference>
<evidence type="ECO:0000256" key="1">
    <source>
        <dbReference type="ARBA" id="ARBA00006484"/>
    </source>
</evidence>
<evidence type="ECO:0000313" key="8">
    <source>
        <dbReference type="Proteomes" id="UP000264215"/>
    </source>
</evidence>
<sequence length="253" mass="27157">MKRFDGKVVLITGGSSGIGADSSRAFAEEGASVIISDVDEEKGRRLEVEIKEAGGNALFMKHDVSNSRETKKLVDSIVEKFGRLDVAFNNAGIAGPSLPLSEYPDDDWERVISINLLGVFYGMKYEIQQMLKQGGGAIVNNSSILGKVGFNNASAYVAAKHAVVGMTKAAALEYSSKNIRINAVNPAFIKTPLLENSGMKEGTQMYEMLVSMHPVGRLGDPREVASAVLFLSSDEASFIHGESLMVDGGYTAR</sequence>
<dbReference type="InterPro" id="IPR036291">
    <property type="entry name" value="NAD(P)-bd_dom_sf"/>
</dbReference>
<gene>
    <name evidence="3" type="ORF">DIT26_07675</name>
    <name evidence="4" type="ORF">XD86_0837</name>
    <name evidence="5" type="ORF">XE02_0476</name>
</gene>
<proteinExistence type="inferred from homology"/>
<dbReference type="Proteomes" id="UP000054260">
    <property type="component" value="Unassembled WGS sequence"/>
</dbReference>
<evidence type="ECO:0000313" key="7">
    <source>
        <dbReference type="Proteomes" id="UP000055014"/>
    </source>
</evidence>
<dbReference type="EMBL" id="DQBS01000171">
    <property type="protein sequence ID" value="HCO70435.1"/>
    <property type="molecule type" value="Genomic_DNA"/>
</dbReference>
<comment type="caution">
    <text evidence="5">The sequence shown here is derived from an EMBL/GenBank/DDBJ whole genome shotgun (WGS) entry which is preliminary data.</text>
</comment>
<dbReference type="PANTHER" id="PTHR24321">
    <property type="entry name" value="DEHYDROGENASES, SHORT CHAIN"/>
    <property type="match status" value="1"/>
</dbReference>
<dbReference type="Gene3D" id="3.40.50.720">
    <property type="entry name" value="NAD(P)-binding Rossmann-like Domain"/>
    <property type="match status" value="1"/>
</dbReference>
<evidence type="ECO:0000313" key="4">
    <source>
        <dbReference type="EMBL" id="KUK67251.1"/>
    </source>
</evidence>
<reference evidence="3 8" key="3">
    <citation type="journal article" date="2018" name="Nat. Biotechnol.">
        <title>A standardized bacterial taxonomy based on genome phylogeny substantially revises the tree of life.</title>
        <authorList>
            <person name="Parks D.H."/>
            <person name="Chuvochina M."/>
            <person name="Waite D.W."/>
            <person name="Rinke C."/>
            <person name="Skarshewski A."/>
            <person name="Chaumeil P.A."/>
            <person name="Hugenholtz P."/>
        </authorList>
    </citation>
    <scope>NUCLEOTIDE SEQUENCE [LARGE SCALE GENOMIC DNA]</scope>
    <source>
        <strain evidence="3">UBA9905</strain>
    </source>
</reference>
<protein>
    <submittedName>
        <fullName evidence="3">Short chain dehydrogenase</fullName>
    </submittedName>
</protein>
<dbReference type="Pfam" id="PF13561">
    <property type="entry name" value="adh_short_C2"/>
    <property type="match status" value="1"/>
</dbReference>
<comment type="similarity">
    <text evidence="1">Belongs to the short-chain dehydrogenases/reductases (SDR) family.</text>
</comment>
<dbReference type="InterPro" id="IPR002347">
    <property type="entry name" value="SDR_fam"/>
</dbReference>
<keyword evidence="2" id="KW-0560">Oxidoreductase</keyword>